<proteinExistence type="predicted"/>
<accession>A0A6C0IT36</accession>
<name>A0A6C0IT36_9ZZZZ</name>
<protein>
    <recommendedName>
        <fullName evidence="1">N-acetyltransferase domain-containing protein</fullName>
    </recommendedName>
</protein>
<dbReference type="SUPFAM" id="SSF55729">
    <property type="entry name" value="Acyl-CoA N-acyltransferases (Nat)"/>
    <property type="match status" value="1"/>
</dbReference>
<dbReference type="EMBL" id="MN740256">
    <property type="protein sequence ID" value="QHT96358.1"/>
    <property type="molecule type" value="Genomic_DNA"/>
</dbReference>
<dbReference type="Gene3D" id="3.40.630.30">
    <property type="match status" value="1"/>
</dbReference>
<dbReference type="Pfam" id="PF00583">
    <property type="entry name" value="Acetyltransf_1"/>
    <property type="match status" value="1"/>
</dbReference>
<organism evidence="2">
    <name type="scientific">viral metagenome</name>
    <dbReference type="NCBI Taxonomy" id="1070528"/>
    <lineage>
        <taxon>unclassified sequences</taxon>
        <taxon>metagenomes</taxon>
        <taxon>organismal metagenomes</taxon>
    </lineage>
</organism>
<evidence type="ECO:0000259" key="1">
    <source>
        <dbReference type="PROSITE" id="PS51186"/>
    </source>
</evidence>
<dbReference type="PROSITE" id="PS51186">
    <property type="entry name" value="GNAT"/>
    <property type="match status" value="1"/>
</dbReference>
<dbReference type="GO" id="GO:0016747">
    <property type="term" value="F:acyltransferase activity, transferring groups other than amino-acyl groups"/>
    <property type="evidence" value="ECO:0007669"/>
    <property type="project" value="InterPro"/>
</dbReference>
<dbReference type="InterPro" id="IPR016181">
    <property type="entry name" value="Acyl_CoA_acyltransferase"/>
</dbReference>
<dbReference type="InterPro" id="IPR000182">
    <property type="entry name" value="GNAT_dom"/>
</dbReference>
<dbReference type="CDD" id="cd04301">
    <property type="entry name" value="NAT_SF"/>
    <property type="match status" value="1"/>
</dbReference>
<feature type="domain" description="N-acetyltransferase" evidence="1">
    <location>
        <begin position="2"/>
        <end position="164"/>
    </location>
</feature>
<evidence type="ECO:0000313" key="2">
    <source>
        <dbReference type="EMBL" id="QHT96358.1"/>
    </source>
</evidence>
<sequence length="164" mass="19031">MINIKLWNRNTNKDNKLLILLKDSFNVTSTSKLNLVNNKTLIITLFINNILVGTVSMMSNDDLLKYFESKNQSIESLMGVYIFRADKGIFIYNLAVDKKFRNKGIAKKLLEIAMYVGKLKKFKYCQVHCENIVSETIFKNRGFNLENSFSNNKKQNVKLMSSWL</sequence>
<reference evidence="2" key="1">
    <citation type="journal article" date="2020" name="Nature">
        <title>Giant virus diversity and host interactions through global metagenomics.</title>
        <authorList>
            <person name="Schulz F."/>
            <person name="Roux S."/>
            <person name="Paez-Espino D."/>
            <person name="Jungbluth S."/>
            <person name="Walsh D.A."/>
            <person name="Denef V.J."/>
            <person name="McMahon K.D."/>
            <person name="Konstantinidis K.T."/>
            <person name="Eloe-Fadrosh E.A."/>
            <person name="Kyrpides N.C."/>
            <person name="Woyke T."/>
        </authorList>
    </citation>
    <scope>NUCLEOTIDE SEQUENCE</scope>
    <source>
        <strain evidence="2">GVMAG-M-3300024302-11</strain>
    </source>
</reference>
<dbReference type="AlphaFoldDB" id="A0A6C0IT36"/>